<evidence type="ECO:0000313" key="4">
    <source>
        <dbReference type="Proteomes" id="UP001500653"/>
    </source>
</evidence>
<dbReference type="Proteomes" id="UP001500653">
    <property type="component" value="Unassembled WGS sequence"/>
</dbReference>
<keyword evidence="2" id="KW-0812">Transmembrane</keyword>
<keyword evidence="2" id="KW-1133">Transmembrane helix</keyword>
<evidence type="ECO:0000256" key="2">
    <source>
        <dbReference type="SAM" id="Phobius"/>
    </source>
</evidence>
<feature type="region of interest" description="Disordered" evidence="1">
    <location>
        <begin position="220"/>
        <end position="243"/>
    </location>
</feature>
<keyword evidence="4" id="KW-1185">Reference proteome</keyword>
<sequence>MVTAHDSLHSTVAFALRDKPFTWLRTEEVTPSPQHVDTVARQFGASVVRALGLPPGPFLMLISRVPIRSIRDTCVPFQKPFRSFRRYCTAIAIGMVPLLGLLPLGLIVSQGDTISESPMLWAFLAAGALLLPALVTTTTFILRFRRPGPTLDHLVSALIREFDGRKKVRIYAIPYRLPSRDLYCAVAWELGYTLKSYYRSFALWGGDRNLVRLTFERRDRADHTQPAPAPHQAGQSSIHRRPG</sequence>
<protein>
    <submittedName>
        <fullName evidence="3">Uncharacterized protein</fullName>
    </submittedName>
</protein>
<accession>A0ABN1WIS2</accession>
<reference evidence="3 4" key="1">
    <citation type="journal article" date="2019" name="Int. J. Syst. Evol. Microbiol.">
        <title>The Global Catalogue of Microorganisms (GCM) 10K type strain sequencing project: providing services to taxonomists for standard genome sequencing and annotation.</title>
        <authorList>
            <consortium name="The Broad Institute Genomics Platform"/>
            <consortium name="The Broad Institute Genome Sequencing Center for Infectious Disease"/>
            <person name="Wu L."/>
            <person name="Ma J."/>
        </authorList>
    </citation>
    <scope>NUCLEOTIDE SEQUENCE [LARGE SCALE GENOMIC DNA]</scope>
    <source>
        <strain evidence="3 4">JCM 13023</strain>
    </source>
</reference>
<name>A0ABN1WIS2_9PSEU</name>
<evidence type="ECO:0000313" key="3">
    <source>
        <dbReference type="EMBL" id="GAA1251835.1"/>
    </source>
</evidence>
<dbReference type="EMBL" id="BAAALN010000019">
    <property type="protein sequence ID" value="GAA1251835.1"/>
    <property type="molecule type" value="Genomic_DNA"/>
</dbReference>
<comment type="caution">
    <text evidence="3">The sequence shown here is derived from an EMBL/GenBank/DDBJ whole genome shotgun (WGS) entry which is preliminary data.</text>
</comment>
<proteinExistence type="predicted"/>
<feature type="transmembrane region" description="Helical" evidence="2">
    <location>
        <begin position="120"/>
        <end position="142"/>
    </location>
</feature>
<organism evidence="3 4">
    <name type="scientific">Prauserella halophila</name>
    <dbReference type="NCBI Taxonomy" id="185641"/>
    <lineage>
        <taxon>Bacteria</taxon>
        <taxon>Bacillati</taxon>
        <taxon>Actinomycetota</taxon>
        <taxon>Actinomycetes</taxon>
        <taxon>Pseudonocardiales</taxon>
        <taxon>Pseudonocardiaceae</taxon>
        <taxon>Prauserella</taxon>
    </lineage>
</organism>
<evidence type="ECO:0000256" key="1">
    <source>
        <dbReference type="SAM" id="MobiDB-lite"/>
    </source>
</evidence>
<feature type="transmembrane region" description="Helical" evidence="2">
    <location>
        <begin position="87"/>
        <end position="108"/>
    </location>
</feature>
<gene>
    <name evidence="3" type="ORF">GCM10009676_43350</name>
</gene>
<keyword evidence="2" id="KW-0472">Membrane</keyword>